<accession>A0A9Q9AZE1</accession>
<gene>
    <name evidence="1" type="ORF">Slin15195_G112240</name>
</gene>
<evidence type="ECO:0008006" key="3">
    <source>
        <dbReference type="Google" id="ProtNLM"/>
    </source>
</evidence>
<dbReference type="Proteomes" id="UP001056384">
    <property type="component" value="Chromosome 10"/>
</dbReference>
<sequence>MGTMSRKRMMRRDSLTGIEKYGDAGDDCASSDEVDSFEDAQEMLPTPADRVLQTAELLDRILSLMASRSNLKTTLALSRAGQVNRTWHATVKRNKRLQRLMWFMPGDGPTKSTFGSSDKIFVRFNPMLWPIQPSKCTLSFTHHELNTGSRGPASWRKMLVASASHDKFAITVAVDGVQVAMVWCTAAMTVGMLLDKARKLAGQSGDFRRCDE</sequence>
<dbReference type="AlphaFoldDB" id="A0A9Q9AZE1"/>
<organism evidence="1 2">
    <name type="scientific">Septoria linicola</name>
    <dbReference type="NCBI Taxonomy" id="215465"/>
    <lineage>
        <taxon>Eukaryota</taxon>
        <taxon>Fungi</taxon>
        <taxon>Dikarya</taxon>
        <taxon>Ascomycota</taxon>
        <taxon>Pezizomycotina</taxon>
        <taxon>Dothideomycetes</taxon>
        <taxon>Dothideomycetidae</taxon>
        <taxon>Mycosphaerellales</taxon>
        <taxon>Mycosphaerellaceae</taxon>
        <taxon>Septoria</taxon>
    </lineage>
</organism>
<name>A0A9Q9AZE1_9PEZI</name>
<evidence type="ECO:0000313" key="1">
    <source>
        <dbReference type="EMBL" id="USW57905.1"/>
    </source>
</evidence>
<keyword evidence="2" id="KW-1185">Reference proteome</keyword>
<reference evidence="1" key="1">
    <citation type="submission" date="2022-06" db="EMBL/GenBank/DDBJ databases">
        <title>Complete genome sequences of two strains of the flax pathogen Septoria linicola.</title>
        <authorList>
            <person name="Lapalu N."/>
            <person name="Simon A."/>
            <person name="Demenou B."/>
            <person name="Paumier D."/>
            <person name="Guillot M.-P."/>
            <person name="Gout L."/>
            <person name="Valade R."/>
        </authorList>
    </citation>
    <scope>NUCLEOTIDE SEQUENCE</scope>
    <source>
        <strain evidence="1">SE15195</strain>
    </source>
</reference>
<dbReference type="OrthoDB" id="3630143at2759"/>
<evidence type="ECO:0000313" key="2">
    <source>
        <dbReference type="Proteomes" id="UP001056384"/>
    </source>
</evidence>
<dbReference type="EMBL" id="CP099427">
    <property type="protein sequence ID" value="USW57905.1"/>
    <property type="molecule type" value="Genomic_DNA"/>
</dbReference>
<proteinExistence type="predicted"/>
<protein>
    <recommendedName>
        <fullName evidence="3">F-box domain-containing protein</fullName>
    </recommendedName>
</protein>